<evidence type="ECO:0000313" key="4">
    <source>
        <dbReference type="Proteomes" id="UP000231081"/>
    </source>
</evidence>
<reference evidence="3 4" key="1">
    <citation type="submission" date="2017-09" db="EMBL/GenBank/DDBJ databases">
        <title>Depth-based differentiation of microbial function through sediment-hosted aquifers and enrichment of novel symbionts in the deep terrestrial subsurface.</title>
        <authorList>
            <person name="Probst A.J."/>
            <person name="Ladd B."/>
            <person name="Jarett J.K."/>
            <person name="Geller-Mcgrath D.E."/>
            <person name="Sieber C.M."/>
            <person name="Emerson J.B."/>
            <person name="Anantharaman K."/>
            <person name="Thomas B.C."/>
            <person name="Malmstrom R."/>
            <person name="Stieglmeier M."/>
            <person name="Klingl A."/>
            <person name="Woyke T."/>
            <person name="Ryan C.M."/>
            <person name="Banfield J.F."/>
        </authorList>
    </citation>
    <scope>NUCLEOTIDE SEQUENCE [LARGE SCALE GENOMIC DNA]</scope>
    <source>
        <strain evidence="3">CG23_combo_of_CG06-09_8_20_14_all_47_9</strain>
    </source>
</reference>
<evidence type="ECO:0000256" key="1">
    <source>
        <dbReference type="RuleBase" id="RU003513"/>
    </source>
</evidence>
<protein>
    <recommendedName>
        <fullName evidence="2">UDP-N-acetylglucosamine 2-epimerase domain-containing protein</fullName>
    </recommendedName>
</protein>
<dbReference type="Proteomes" id="UP000231081">
    <property type="component" value="Unassembled WGS sequence"/>
</dbReference>
<dbReference type="GO" id="GO:0016853">
    <property type="term" value="F:isomerase activity"/>
    <property type="evidence" value="ECO:0007669"/>
    <property type="project" value="UniProtKB-KW"/>
</dbReference>
<gene>
    <name evidence="3" type="ORF">COX09_03705</name>
</gene>
<organism evidence="3 4">
    <name type="scientific">Candidatus Beckwithbacteria bacterium CG23_combo_of_CG06-09_8_20_14_all_47_9</name>
    <dbReference type="NCBI Taxonomy" id="1974498"/>
    <lineage>
        <taxon>Bacteria</taxon>
        <taxon>Candidatus Beckwithiibacteriota</taxon>
    </lineage>
</organism>
<name>A0A2H0B322_9BACT</name>
<keyword evidence="1" id="KW-0413">Isomerase</keyword>
<dbReference type="Pfam" id="PF02350">
    <property type="entry name" value="Epimerase_2"/>
    <property type="match status" value="1"/>
</dbReference>
<proteinExistence type="inferred from homology"/>
<dbReference type="SUPFAM" id="SSF53756">
    <property type="entry name" value="UDP-Glycosyltransferase/glycogen phosphorylase"/>
    <property type="match status" value="1"/>
</dbReference>
<accession>A0A2H0B322</accession>
<comment type="caution">
    <text evidence="3">The sequence shown here is derived from an EMBL/GenBank/DDBJ whole genome shotgun (WGS) entry which is preliminary data.</text>
</comment>
<evidence type="ECO:0000259" key="2">
    <source>
        <dbReference type="Pfam" id="PF02350"/>
    </source>
</evidence>
<comment type="similarity">
    <text evidence="1">Belongs to the UDP-N-acetylglucosamine 2-epimerase family.</text>
</comment>
<dbReference type="InterPro" id="IPR043148">
    <property type="entry name" value="TagF_C"/>
</dbReference>
<dbReference type="AlphaFoldDB" id="A0A2H0B322"/>
<evidence type="ECO:0000313" key="3">
    <source>
        <dbReference type="EMBL" id="PIP52063.1"/>
    </source>
</evidence>
<dbReference type="Gene3D" id="3.40.50.12580">
    <property type="match status" value="1"/>
</dbReference>
<feature type="domain" description="UDP-N-acetylglucosamine 2-epimerase" evidence="2">
    <location>
        <begin position="380"/>
        <end position="537"/>
    </location>
</feature>
<dbReference type="EMBL" id="PCSQ01000096">
    <property type="protein sequence ID" value="PIP52063.1"/>
    <property type="molecule type" value="Genomic_DNA"/>
</dbReference>
<sequence>MKHLLIITEDVVKIQTLSKFLGRSYAWVYLFWHRWRIRLIKLLLRPFYQVDLLVTNGLGFTGNNVHYFGDILSRVDYSRDRTRYWQATSKLAKKLARTVNGLPATELFMTKLTVYLTYHYFIYLQVFERAIKEVKPDVVVVAGKSFHEQTAVFLAREMKLTVRQFSWFCLSRLQQRLQRFLINREYRTKYDNFLLNSRQPVRSVKKNAVLLSADFYRHLKTLMPVFKRLKERGENPELITDIGNLGPTLSSLYQEKIEPCFLASYLGNKAKINFQTVNFATLMPKRIDNIDDWFYFLTVATVPDMINQMMRLAQLYLLAADNLFRLTKPKGVIVVSDVRLTELALAVVAKKYRVPSILVSPNTMVDLAAINPYMSADKVVVVGEYIRQQLIDLGVPARKIFLGGDLVKENVAENRHLANKRMVYRQLNLPSQQKIVLLISFRPTWMIPREEKQAFVAMAAEAVKKIPGLTLVVKPHPTEKRYRVLEEINEWGIKNVVVADNNQISLLDLIHASSVVLQTWSFTVFEAIMLNRPVIAINPFKKDYNYFLPIIKPGGAVEVTSKTELIRWLKILINSGDPKTKRQLLRARKASDRFIHYSEGEASGKVVAWLLGK</sequence>
<dbReference type="InterPro" id="IPR003331">
    <property type="entry name" value="UDP_GlcNAc_Epimerase_2_dom"/>
</dbReference>